<keyword evidence="2" id="KW-1185">Reference proteome</keyword>
<organism evidence="1 2">
    <name type="scientific">Dryococelus australis</name>
    <dbReference type="NCBI Taxonomy" id="614101"/>
    <lineage>
        <taxon>Eukaryota</taxon>
        <taxon>Metazoa</taxon>
        <taxon>Ecdysozoa</taxon>
        <taxon>Arthropoda</taxon>
        <taxon>Hexapoda</taxon>
        <taxon>Insecta</taxon>
        <taxon>Pterygota</taxon>
        <taxon>Neoptera</taxon>
        <taxon>Polyneoptera</taxon>
        <taxon>Phasmatodea</taxon>
        <taxon>Verophasmatodea</taxon>
        <taxon>Anareolatae</taxon>
        <taxon>Phasmatidae</taxon>
        <taxon>Eurycanthinae</taxon>
        <taxon>Dryococelus</taxon>
    </lineage>
</organism>
<evidence type="ECO:0000313" key="2">
    <source>
        <dbReference type="Proteomes" id="UP001159363"/>
    </source>
</evidence>
<proteinExistence type="predicted"/>
<dbReference type="Proteomes" id="UP001159363">
    <property type="component" value="Chromosome 3"/>
</dbReference>
<comment type="caution">
    <text evidence="1">The sequence shown here is derived from an EMBL/GenBank/DDBJ whole genome shotgun (WGS) entry which is preliminary data.</text>
</comment>
<dbReference type="EMBL" id="JARBHB010000003">
    <property type="protein sequence ID" value="KAJ8889853.1"/>
    <property type="molecule type" value="Genomic_DNA"/>
</dbReference>
<sequence length="71" mass="8300">MWGNVKSTCLRKSFTYSMLVAQFEPSWKHLVHELVALNECVMKTTMKHHYLQHLQESNANPKLFPSPVVTR</sequence>
<evidence type="ECO:0000313" key="1">
    <source>
        <dbReference type="EMBL" id="KAJ8889853.1"/>
    </source>
</evidence>
<accession>A0ABQ9I1H4</accession>
<reference evidence="1 2" key="1">
    <citation type="submission" date="2023-02" db="EMBL/GenBank/DDBJ databases">
        <title>LHISI_Scaffold_Assembly.</title>
        <authorList>
            <person name="Stuart O.P."/>
            <person name="Cleave R."/>
            <person name="Magrath M.J.L."/>
            <person name="Mikheyev A.S."/>
        </authorList>
    </citation>
    <scope>NUCLEOTIDE SEQUENCE [LARGE SCALE GENOMIC DNA]</scope>
    <source>
        <strain evidence="1">Daus_M_001</strain>
        <tissue evidence="1">Leg muscle</tissue>
    </source>
</reference>
<name>A0ABQ9I1H4_9NEOP</name>
<protein>
    <submittedName>
        <fullName evidence="1">Uncharacterized protein</fullName>
    </submittedName>
</protein>
<gene>
    <name evidence="1" type="ORF">PR048_009358</name>
</gene>